<name>A0A1F7GDN4_9BACT</name>
<reference evidence="2 3" key="1">
    <citation type="journal article" date="2016" name="Nat. Commun.">
        <title>Thousands of microbial genomes shed light on interconnected biogeochemical processes in an aquifer system.</title>
        <authorList>
            <person name="Anantharaman K."/>
            <person name="Brown C.T."/>
            <person name="Hug L.A."/>
            <person name="Sharon I."/>
            <person name="Castelle C.J."/>
            <person name="Probst A.J."/>
            <person name="Thomas B.C."/>
            <person name="Singh A."/>
            <person name="Wilkins M.J."/>
            <person name="Karaoz U."/>
            <person name="Brodie E.L."/>
            <person name="Williams K.H."/>
            <person name="Hubbard S.S."/>
            <person name="Banfield J.F."/>
        </authorList>
    </citation>
    <scope>NUCLEOTIDE SEQUENCE [LARGE SCALE GENOMIC DNA]</scope>
</reference>
<feature type="region of interest" description="Disordered" evidence="1">
    <location>
        <begin position="1"/>
        <end position="33"/>
    </location>
</feature>
<evidence type="ECO:0000256" key="1">
    <source>
        <dbReference type="SAM" id="MobiDB-lite"/>
    </source>
</evidence>
<accession>A0A1F7GDN4</accession>
<sequence length="77" mass="8588">MPRNPNKEATQVEHDAVPKIEAATPVSPPNPPCEIAETPLPTVALWRKEYIFITSDKDVSNDRAKSSKISSDFKRLI</sequence>
<comment type="caution">
    <text evidence="2">The sequence shown here is derived from an EMBL/GenBank/DDBJ whole genome shotgun (WGS) entry which is preliminary data.</text>
</comment>
<dbReference type="AlphaFoldDB" id="A0A1F7GDN4"/>
<dbReference type="Proteomes" id="UP000178372">
    <property type="component" value="Unassembled WGS sequence"/>
</dbReference>
<protein>
    <submittedName>
        <fullName evidence="2">Uncharacterized protein</fullName>
    </submittedName>
</protein>
<feature type="region of interest" description="Disordered" evidence="1">
    <location>
        <begin position="57"/>
        <end position="77"/>
    </location>
</feature>
<organism evidence="2 3">
    <name type="scientific">Candidatus Roizmanbacteria bacterium RIFCSPHIGHO2_01_FULL_39_12b</name>
    <dbReference type="NCBI Taxonomy" id="1802030"/>
    <lineage>
        <taxon>Bacteria</taxon>
        <taxon>Candidatus Roizmaniibacteriota</taxon>
    </lineage>
</organism>
<proteinExistence type="predicted"/>
<evidence type="ECO:0000313" key="3">
    <source>
        <dbReference type="Proteomes" id="UP000178372"/>
    </source>
</evidence>
<gene>
    <name evidence="2" type="ORF">A2690_01490</name>
</gene>
<evidence type="ECO:0000313" key="2">
    <source>
        <dbReference type="EMBL" id="OGK16964.1"/>
    </source>
</evidence>
<dbReference type="EMBL" id="MFZF01000008">
    <property type="protein sequence ID" value="OGK16964.1"/>
    <property type="molecule type" value="Genomic_DNA"/>
</dbReference>